<accession>A0A0L0N9Z0</accession>
<dbReference type="GO" id="GO:0030659">
    <property type="term" value="C:cytoplasmic vesicle membrane"/>
    <property type="evidence" value="ECO:0007669"/>
    <property type="project" value="UniProtKB-SubCell"/>
</dbReference>
<comment type="caution">
    <text evidence="9">The sequence shown here is derived from an EMBL/GenBank/DDBJ whole genome shotgun (WGS) entry which is preliminary data.</text>
</comment>
<evidence type="ECO:0000256" key="7">
    <source>
        <dbReference type="RuleBase" id="RU367097"/>
    </source>
</evidence>
<comment type="function">
    <text evidence="1 7">Involved in the import of GDP-mannose from the cytoplasm into the Golgi lumen.</text>
</comment>
<feature type="transmembrane region" description="Helical" evidence="7">
    <location>
        <begin position="215"/>
        <end position="232"/>
    </location>
</feature>
<dbReference type="PANTHER" id="PTHR11132">
    <property type="entry name" value="SOLUTE CARRIER FAMILY 35"/>
    <property type="match status" value="1"/>
</dbReference>
<keyword evidence="7" id="KW-0333">Golgi apparatus</keyword>
<comment type="subunit">
    <text evidence="3 7">Homooligomer.</text>
</comment>
<feature type="region of interest" description="Disordered" evidence="8">
    <location>
        <begin position="407"/>
        <end position="435"/>
    </location>
</feature>
<dbReference type="OrthoDB" id="417037at2759"/>
<keyword evidence="7" id="KW-0762">Sugar transport</keyword>
<feature type="non-terminal residue" evidence="9">
    <location>
        <position position="1"/>
    </location>
</feature>
<keyword evidence="10" id="KW-1185">Reference proteome</keyword>
<evidence type="ECO:0000256" key="3">
    <source>
        <dbReference type="ARBA" id="ARBA00011182"/>
    </source>
</evidence>
<feature type="transmembrane region" description="Helical" evidence="7">
    <location>
        <begin position="330"/>
        <end position="352"/>
    </location>
</feature>
<dbReference type="GO" id="GO:0000139">
    <property type="term" value="C:Golgi membrane"/>
    <property type="evidence" value="ECO:0007669"/>
    <property type="project" value="UniProtKB-SubCell"/>
</dbReference>
<dbReference type="NCBIfam" id="TIGR00803">
    <property type="entry name" value="nst"/>
    <property type="match status" value="1"/>
</dbReference>
<keyword evidence="5 7" id="KW-1133">Transmembrane helix</keyword>
<feature type="transmembrane region" description="Helical" evidence="7">
    <location>
        <begin position="291"/>
        <end position="310"/>
    </location>
</feature>
<name>A0A0L0N9Z0_TOLOC</name>
<sequence>ATPDALPPRLRINVPATQSQPQPRPRPSSCILRLRSAAPAAAMADKRSDDFVVRLPELNLNGDKGLFLPKGTSRRASAAVPETVATFISTIEGSGGASVVAYCLSSISMTLVNKYVVSGNSWNLHLLYLAIQSIVGTVTILACKQLGMIKDVDPFDAKRAQRWFPISLLLVGMIFTGNKALQFLSVPVYTIFKNLTIIVIAYGEVLWFGGSVSPLSLVSFGLMVFSSVVAAWSDFQHAKAIAVDGLHQASAAISTLNAGYAWMALNVFCAALYVLSMRKAIKLTNFKNWDVMFYNNLLTIPVLVISSLLFEDWSSPNLQKNFPPASRQSLVIGMVYSGLAAIFISYCTAGCIRATSSTTYAMAGALNKLPMAIAGLVFFSDPVTFGSVTAIFLGFVSGLLYTLAKNKKSPPSGPSLPTSTPMSASARSDKDAVNS</sequence>
<comment type="subcellular location">
    <subcellularLocation>
        <location evidence="7">Golgi apparatus membrane</location>
        <topology evidence="7">Multi-pass membrane protein</topology>
    </subcellularLocation>
    <subcellularLocation>
        <location evidence="7">Cytoplasmic vesicle membrane</location>
        <topology evidence="7">Multi-pass membrane protein</topology>
    </subcellularLocation>
    <subcellularLocation>
        <location evidence="7">Endoplasmic reticulum membrane</location>
        <topology evidence="7">Multi-pass membrane protein</topology>
    </subcellularLocation>
</comment>
<evidence type="ECO:0000256" key="8">
    <source>
        <dbReference type="SAM" id="MobiDB-lite"/>
    </source>
</evidence>
<evidence type="ECO:0000313" key="10">
    <source>
        <dbReference type="Proteomes" id="UP000036947"/>
    </source>
</evidence>
<feature type="region of interest" description="Disordered" evidence="8">
    <location>
        <begin position="1"/>
        <end position="29"/>
    </location>
</feature>
<dbReference type="AlphaFoldDB" id="A0A0L0N9Z0"/>
<dbReference type="EMBL" id="LFRF01000010">
    <property type="protein sequence ID" value="KND90963.1"/>
    <property type="molecule type" value="Genomic_DNA"/>
</dbReference>
<evidence type="ECO:0000256" key="2">
    <source>
        <dbReference type="ARBA" id="ARBA00010425"/>
    </source>
</evidence>
<evidence type="ECO:0000256" key="6">
    <source>
        <dbReference type="ARBA" id="ARBA00023136"/>
    </source>
</evidence>
<evidence type="ECO:0000256" key="5">
    <source>
        <dbReference type="ARBA" id="ARBA00022989"/>
    </source>
</evidence>
<dbReference type="InterPro" id="IPR050186">
    <property type="entry name" value="TPT_transporter"/>
</dbReference>
<keyword evidence="7" id="KW-0813">Transport</keyword>
<dbReference type="GO" id="GO:0005789">
    <property type="term" value="C:endoplasmic reticulum membrane"/>
    <property type="evidence" value="ECO:0007669"/>
    <property type="project" value="UniProtKB-SubCell"/>
</dbReference>
<gene>
    <name evidence="9" type="ORF">TOPH_04345</name>
</gene>
<proteinExistence type="inferred from homology"/>
<evidence type="ECO:0000256" key="4">
    <source>
        <dbReference type="ARBA" id="ARBA00022692"/>
    </source>
</evidence>
<keyword evidence="7" id="KW-0256">Endoplasmic reticulum</keyword>
<feature type="transmembrane region" description="Helical" evidence="7">
    <location>
        <begin position="187"/>
        <end position="208"/>
    </location>
</feature>
<dbReference type="Proteomes" id="UP000036947">
    <property type="component" value="Unassembled WGS sequence"/>
</dbReference>
<evidence type="ECO:0000256" key="1">
    <source>
        <dbReference type="ARBA" id="ARBA00003420"/>
    </source>
</evidence>
<protein>
    <recommendedName>
        <fullName evidence="7">GDP-mannose transporter</fullName>
        <shortName evidence="7">GMT</shortName>
    </recommendedName>
</protein>
<evidence type="ECO:0000313" key="9">
    <source>
        <dbReference type="EMBL" id="KND90963.1"/>
    </source>
</evidence>
<feature type="transmembrane region" description="Helical" evidence="7">
    <location>
        <begin position="252"/>
        <end position="275"/>
    </location>
</feature>
<reference evidence="9 10" key="1">
    <citation type="journal article" date="2015" name="BMC Genomics">
        <title>The genome of the truffle-parasite Tolypocladium ophioglossoides and the evolution of antifungal peptaibiotics.</title>
        <authorList>
            <person name="Quandt C.A."/>
            <person name="Bushley K.E."/>
            <person name="Spatafora J.W."/>
        </authorList>
    </citation>
    <scope>NUCLEOTIDE SEQUENCE [LARGE SCALE GENOMIC DNA]</scope>
    <source>
        <strain evidence="9 10">CBS 100239</strain>
    </source>
</reference>
<keyword evidence="6 7" id="KW-0472">Membrane</keyword>
<organism evidence="9 10">
    <name type="scientific">Tolypocladium ophioglossoides (strain CBS 100239)</name>
    <name type="common">Snaketongue truffleclub</name>
    <name type="synonym">Elaphocordyceps ophioglossoides</name>
    <dbReference type="NCBI Taxonomy" id="1163406"/>
    <lineage>
        <taxon>Eukaryota</taxon>
        <taxon>Fungi</taxon>
        <taxon>Dikarya</taxon>
        <taxon>Ascomycota</taxon>
        <taxon>Pezizomycotina</taxon>
        <taxon>Sordariomycetes</taxon>
        <taxon>Hypocreomycetidae</taxon>
        <taxon>Hypocreales</taxon>
        <taxon>Ophiocordycipitaceae</taxon>
        <taxon>Tolypocladium</taxon>
    </lineage>
</organism>
<keyword evidence="7" id="KW-0968">Cytoplasmic vesicle</keyword>
<keyword evidence="4 7" id="KW-0812">Transmembrane</keyword>
<comment type="similarity">
    <text evidence="2 7">Belongs to the TPT transporter family. SLC35D subfamily.</text>
</comment>